<protein>
    <submittedName>
        <fullName evidence="2">Type VI secretion system-associated FHA domain protein TagH</fullName>
    </submittedName>
</protein>
<evidence type="ECO:0000259" key="1">
    <source>
        <dbReference type="PROSITE" id="PS50006"/>
    </source>
</evidence>
<feature type="domain" description="FHA" evidence="1">
    <location>
        <begin position="27"/>
        <end position="77"/>
    </location>
</feature>
<dbReference type="PROSITE" id="PS50006">
    <property type="entry name" value="FHA_DOMAIN"/>
    <property type="match status" value="1"/>
</dbReference>
<dbReference type="InterPro" id="IPR008984">
    <property type="entry name" value="SMAD_FHA_dom_sf"/>
</dbReference>
<dbReference type="InterPro" id="IPR017735">
    <property type="entry name" value="T6SS_FHA"/>
</dbReference>
<dbReference type="SUPFAM" id="SSF49879">
    <property type="entry name" value="SMAD/FHA domain"/>
    <property type="match status" value="1"/>
</dbReference>
<dbReference type="InterPro" id="IPR046883">
    <property type="entry name" value="T6SS_FHA_C"/>
</dbReference>
<proteinExistence type="predicted"/>
<dbReference type="OrthoDB" id="5348210at2"/>
<dbReference type="Pfam" id="PF20232">
    <property type="entry name" value="T6SS_FHA_C"/>
    <property type="match status" value="1"/>
</dbReference>
<dbReference type="AlphaFoldDB" id="A0A2N1J0C1"/>
<dbReference type="EMBL" id="NXIF01000047">
    <property type="protein sequence ID" value="PKI79991.1"/>
    <property type="molecule type" value="Genomic_DNA"/>
</dbReference>
<evidence type="ECO:0000313" key="3">
    <source>
        <dbReference type="Proteomes" id="UP000233248"/>
    </source>
</evidence>
<evidence type="ECO:0000313" key="2">
    <source>
        <dbReference type="EMBL" id="PKI79991.1"/>
    </source>
</evidence>
<name>A0A2N1J0C1_9BACT</name>
<sequence length="398" mass="45948">MKLILDIVKHPQEKLLKRNFQFDEINGVVGRAEDIENRLIDSKNIISSNHFSIHFQNNQYFIEDTSTNGTFLKDPFTKLPKNEPLKINDSDIFIVGEYELQARFINIEYSQENDKLNTNQLIPDDFLLDEDIMSNSMIFEDDTPNNINSNSVLDIFEDEQQPNTSNSSTIVQAIYEEETKISKDVLDDHIDVDTYVKKSNGQTFNNEIAKVEDELQILGKNLGIEFDSLSKEERENVLEEISNIVKNSLEGLKNSLLIKEKVTKDLDIQDNIKVKNPIKMGLLALNLVDINDTENLSLSDAVKKSFKELDTHHVALHRTSKNLINLTASKFSPKNLEYYFENNGDLNSLLPKKHQLWSCYSKMFNKIDKNPKHGQEMIMDDFKNEYKNILYTIKLTSL</sequence>
<gene>
    <name evidence="2" type="ORF">CP960_11635</name>
</gene>
<dbReference type="RefSeq" id="WP_101185664.1">
    <property type="nucleotide sequence ID" value="NZ_CP031218.1"/>
</dbReference>
<dbReference type="Pfam" id="PF00498">
    <property type="entry name" value="FHA"/>
    <property type="match status" value="1"/>
</dbReference>
<accession>A0A2N1J0C1</accession>
<dbReference type="InterPro" id="IPR000253">
    <property type="entry name" value="FHA_dom"/>
</dbReference>
<organism evidence="2 3">
    <name type="scientific">Malaciobacter halophilus</name>
    <dbReference type="NCBI Taxonomy" id="197482"/>
    <lineage>
        <taxon>Bacteria</taxon>
        <taxon>Pseudomonadati</taxon>
        <taxon>Campylobacterota</taxon>
        <taxon>Epsilonproteobacteria</taxon>
        <taxon>Campylobacterales</taxon>
        <taxon>Arcobacteraceae</taxon>
        <taxon>Malaciobacter</taxon>
    </lineage>
</organism>
<dbReference type="NCBIfam" id="TIGR03354">
    <property type="entry name" value="VI_FHA"/>
    <property type="match status" value="1"/>
</dbReference>
<reference evidence="2 3" key="1">
    <citation type="submission" date="2017-09" db="EMBL/GenBank/DDBJ databases">
        <title>Genomics of the genus Arcobacter.</title>
        <authorList>
            <person name="Perez-Cataluna A."/>
            <person name="Figueras M.J."/>
            <person name="Salas-Masso N."/>
        </authorList>
    </citation>
    <scope>NUCLEOTIDE SEQUENCE [LARGE SCALE GENOMIC DNA]</scope>
    <source>
        <strain evidence="2 3">DSM 18005</strain>
    </source>
</reference>
<dbReference type="Proteomes" id="UP000233248">
    <property type="component" value="Unassembled WGS sequence"/>
</dbReference>
<dbReference type="KEGG" id="ahs:AHALO_1407"/>
<dbReference type="CDD" id="cd00060">
    <property type="entry name" value="FHA"/>
    <property type="match status" value="1"/>
</dbReference>
<comment type="caution">
    <text evidence="2">The sequence shown here is derived from an EMBL/GenBank/DDBJ whole genome shotgun (WGS) entry which is preliminary data.</text>
</comment>
<keyword evidence="3" id="KW-1185">Reference proteome</keyword>
<dbReference type="Gene3D" id="2.60.200.20">
    <property type="match status" value="1"/>
</dbReference>